<dbReference type="AlphaFoldDB" id="A0A0G1MN24"/>
<dbReference type="EMBL" id="LCLA01000032">
    <property type="protein sequence ID" value="KKU09741.1"/>
    <property type="molecule type" value="Genomic_DNA"/>
</dbReference>
<proteinExistence type="predicted"/>
<organism evidence="1 2">
    <name type="scientific">Candidatus Woesebacteria bacterium GW2011_GWB1_45_5</name>
    <dbReference type="NCBI Taxonomy" id="1618581"/>
    <lineage>
        <taxon>Bacteria</taxon>
        <taxon>Candidatus Woeseibacteriota</taxon>
    </lineage>
</organism>
<evidence type="ECO:0000313" key="2">
    <source>
        <dbReference type="Proteomes" id="UP000034329"/>
    </source>
</evidence>
<evidence type="ECO:0000313" key="1">
    <source>
        <dbReference type="EMBL" id="KKU09741.1"/>
    </source>
</evidence>
<protein>
    <submittedName>
        <fullName evidence="1">Uncharacterized protein</fullName>
    </submittedName>
</protein>
<gene>
    <name evidence="1" type="ORF">UX13_C0032G0005</name>
</gene>
<accession>A0A0G1MN24</accession>
<sequence>MEEIDTDRSMLDRFWAEAFEYLRIKTGIPGDETEALQKGTRLIVIRSEKNGHAESLKRMSIISYNLTPNPKTGVSLKEEGGITINWPYSVNETYSLYGASPRWVEEITDTIMEAGMAEY</sequence>
<comment type="caution">
    <text evidence="1">The sequence shown here is derived from an EMBL/GenBank/DDBJ whole genome shotgun (WGS) entry which is preliminary data.</text>
</comment>
<name>A0A0G1MN24_9BACT</name>
<dbReference type="Proteomes" id="UP000034329">
    <property type="component" value="Unassembled WGS sequence"/>
</dbReference>
<reference evidence="1 2" key="1">
    <citation type="journal article" date="2015" name="Nature">
        <title>rRNA introns, odd ribosomes, and small enigmatic genomes across a large radiation of phyla.</title>
        <authorList>
            <person name="Brown C.T."/>
            <person name="Hug L.A."/>
            <person name="Thomas B.C."/>
            <person name="Sharon I."/>
            <person name="Castelle C.J."/>
            <person name="Singh A."/>
            <person name="Wilkins M.J."/>
            <person name="Williams K.H."/>
            <person name="Banfield J.F."/>
        </authorList>
    </citation>
    <scope>NUCLEOTIDE SEQUENCE [LARGE SCALE GENOMIC DNA]</scope>
</reference>